<dbReference type="PANTHER" id="PTHR30290">
    <property type="entry name" value="PERIPLASMIC BINDING COMPONENT OF ABC TRANSPORTER"/>
    <property type="match status" value="1"/>
</dbReference>
<evidence type="ECO:0000256" key="1">
    <source>
        <dbReference type="ARBA" id="ARBA00004193"/>
    </source>
</evidence>
<protein>
    <submittedName>
        <fullName evidence="8">ABC transporter substrate-binding protein</fullName>
    </submittedName>
</protein>
<feature type="compositionally biased region" description="Low complexity" evidence="5">
    <location>
        <begin position="28"/>
        <end position="44"/>
    </location>
</feature>
<dbReference type="GO" id="GO:0042597">
    <property type="term" value="C:periplasmic space"/>
    <property type="evidence" value="ECO:0007669"/>
    <property type="project" value="UniProtKB-ARBA"/>
</dbReference>
<dbReference type="PROSITE" id="PS51257">
    <property type="entry name" value="PROKAR_LIPOPROTEIN"/>
    <property type="match status" value="1"/>
</dbReference>
<dbReference type="PROSITE" id="PS01040">
    <property type="entry name" value="SBP_BACTERIAL_5"/>
    <property type="match status" value="1"/>
</dbReference>
<evidence type="ECO:0000256" key="5">
    <source>
        <dbReference type="SAM" id="MobiDB-lite"/>
    </source>
</evidence>
<dbReference type="InterPro" id="IPR000914">
    <property type="entry name" value="SBP_5_dom"/>
</dbReference>
<dbReference type="GO" id="GO:0015833">
    <property type="term" value="P:peptide transport"/>
    <property type="evidence" value="ECO:0007669"/>
    <property type="project" value="TreeGrafter"/>
</dbReference>
<dbReference type="GO" id="GO:0043190">
    <property type="term" value="C:ATP-binding cassette (ABC) transporter complex"/>
    <property type="evidence" value="ECO:0007669"/>
    <property type="project" value="InterPro"/>
</dbReference>
<dbReference type="Pfam" id="PF00496">
    <property type="entry name" value="SBP_bac_5"/>
    <property type="match status" value="1"/>
</dbReference>
<name>A0A4U6QG22_9ACTN</name>
<sequence>MTRGLAAAAAATLAVGLASCASSDRGSDASSTAPGSGAPGSSASGSGGTSGSAGSGGGAAADTFIFGAAGAPSMFDPLYATDGETFRVARQINEGLIKFTPGTADPEPALATSWESSADGKTWTFTMRDGVKFHDGTTVDAAAACFNLDRMYNQTGAGATQAQYWSDVMGGFKDQKDDAGQPVPSLYAGCQADGNKAVITLNSSTSKFPGVLGLPSYSIQSPTALQQYDANNVQAQGDSFAYPSYATEHPTGAGPYKFQSYDQANNTVTLVRNDDYYGDKAKTATLIFKIIPSETARKQELQAGTIDGYDLPNPADWSGLKDAGFQVEVRPAFNVLYVGLTQGNNPALADLKVRQAIAHALNRQQFVTSQLPEGAKVADIFYPDTVDGYTDDVTKYDYDVDKAKSLLAEAGQSNLTLNFWWPTEVSRPYMPDPKSVFTAFKADLEAAGITVNETSKPWNGGYLDGVEAHQADVFLLGWTGDYNTPDNFIGTFFTRTDNRFNTGTQPWGAELSDQLKAADAIPDKDQRDAAYVEINKKIAADYIPAIPISNSPPAIVVAGNVQGLVASPLTDERFASVSKTG</sequence>
<accession>A0A4U6QG22</accession>
<comment type="caution">
    <text evidence="8">The sequence shown here is derived from an EMBL/GenBank/DDBJ whole genome shotgun (WGS) entry which is preliminary data.</text>
</comment>
<evidence type="ECO:0000256" key="2">
    <source>
        <dbReference type="ARBA" id="ARBA00005695"/>
    </source>
</evidence>
<dbReference type="PANTHER" id="PTHR30290:SF9">
    <property type="entry name" value="OLIGOPEPTIDE-BINDING PROTEIN APPA"/>
    <property type="match status" value="1"/>
</dbReference>
<feature type="chain" id="PRO_5039694252" evidence="6">
    <location>
        <begin position="21"/>
        <end position="581"/>
    </location>
</feature>
<dbReference type="PIRSF" id="PIRSF002741">
    <property type="entry name" value="MppA"/>
    <property type="match status" value="1"/>
</dbReference>
<dbReference type="InterPro" id="IPR030678">
    <property type="entry name" value="Peptide/Ni-bd"/>
</dbReference>
<feature type="region of interest" description="Disordered" evidence="5">
    <location>
        <begin position="23"/>
        <end position="54"/>
    </location>
</feature>
<dbReference type="CDD" id="cd08493">
    <property type="entry name" value="PBP2_DppA_like"/>
    <property type="match status" value="1"/>
</dbReference>
<dbReference type="AlphaFoldDB" id="A0A4U6QG22"/>
<dbReference type="GO" id="GO:1904680">
    <property type="term" value="F:peptide transmembrane transporter activity"/>
    <property type="evidence" value="ECO:0007669"/>
    <property type="project" value="TreeGrafter"/>
</dbReference>
<dbReference type="InterPro" id="IPR023765">
    <property type="entry name" value="SBP_5_CS"/>
</dbReference>
<dbReference type="Gene3D" id="3.90.76.10">
    <property type="entry name" value="Dipeptide-binding Protein, Domain 1"/>
    <property type="match status" value="1"/>
</dbReference>
<keyword evidence="3" id="KW-0813">Transport</keyword>
<feature type="signal peptide" evidence="6">
    <location>
        <begin position="1"/>
        <end position="20"/>
    </location>
</feature>
<dbReference type="Gene3D" id="3.10.105.10">
    <property type="entry name" value="Dipeptide-binding Protein, Domain 3"/>
    <property type="match status" value="1"/>
</dbReference>
<evidence type="ECO:0000256" key="6">
    <source>
        <dbReference type="SAM" id="SignalP"/>
    </source>
</evidence>
<evidence type="ECO:0000313" key="8">
    <source>
        <dbReference type="EMBL" id="TKV58959.1"/>
    </source>
</evidence>
<dbReference type="Proteomes" id="UP000306985">
    <property type="component" value="Unassembled WGS sequence"/>
</dbReference>
<keyword evidence="4 6" id="KW-0732">Signal</keyword>
<gene>
    <name evidence="8" type="ORF">FDO65_12095</name>
</gene>
<dbReference type="SUPFAM" id="SSF53850">
    <property type="entry name" value="Periplasmic binding protein-like II"/>
    <property type="match status" value="1"/>
</dbReference>
<organism evidence="8 9">
    <name type="scientific">Nakamurella flava</name>
    <dbReference type="NCBI Taxonomy" id="2576308"/>
    <lineage>
        <taxon>Bacteria</taxon>
        <taxon>Bacillati</taxon>
        <taxon>Actinomycetota</taxon>
        <taxon>Actinomycetes</taxon>
        <taxon>Nakamurellales</taxon>
        <taxon>Nakamurellaceae</taxon>
        <taxon>Nakamurella</taxon>
    </lineage>
</organism>
<reference evidence="8 9" key="1">
    <citation type="submission" date="2019-05" db="EMBL/GenBank/DDBJ databases">
        <title>Nakamurella sp. N5BH11, whole genome shotgun sequence.</title>
        <authorList>
            <person name="Tuo L."/>
        </authorList>
    </citation>
    <scope>NUCLEOTIDE SEQUENCE [LARGE SCALE GENOMIC DNA]</scope>
    <source>
        <strain evidence="8 9">N5BH11</strain>
    </source>
</reference>
<proteinExistence type="inferred from homology"/>
<dbReference type="InterPro" id="IPR039424">
    <property type="entry name" value="SBP_5"/>
</dbReference>
<dbReference type="OrthoDB" id="9796817at2"/>
<feature type="compositionally biased region" description="Gly residues" evidence="5">
    <location>
        <begin position="45"/>
        <end position="54"/>
    </location>
</feature>
<keyword evidence="9" id="KW-1185">Reference proteome</keyword>
<comment type="subcellular location">
    <subcellularLocation>
        <location evidence="1">Cell membrane</location>
        <topology evidence="1">Lipid-anchor</topology>
    </subcellularLocation>
</comment>
<dbReference type="EMBL" id="SZZH01000003">
    <property type="protein sequence ID" value="TKV58959.1"/>
    <property type="molecule type" value="Genomic_DNA"/>
</dbReference>
<comment type="similarity">
    <text evidence="2">Belongs to the bacterial solute-binding protein 5 family.</text>
</comment>
<evidence type="ECO:0000313" key="9">
    <source>
        <dbReference type="Proteomes" id="UP000306985"/>
    </source>
</evidence>
<evidence type="ECO:0000256" key="3">
    <source>
        <dbReference type="ARBA" id="ARBA00022448"/>
    </source>
</evidence>
<feature type="domain" description="Solute-binding protein family 5" evidence="7">
    <location>
        <begin position="106"/>
        <end position="498"/>
    </location>
</feature>
<dbReference type="Gene3D" id="3.40.190.10">
    <property type="entry name" value="Periplasmic binding protein-like II"/>
    <property type="match status" value="1"/>
</dbReference>
<evidence type="ECO:0000259" key="7">
    <source>
        <dbReference type="Pfam" id="PF00496"/>
    </source>
</evidence>
<evidence type="ECO:0000256" key="4">
    <source>
        <dbReference type="ARBA" id="ARBA00022729"/>
    </source>
</evidence>